<accession>A0A4S8Q1K4</accession>
<proteinExistence type="predicted"/>
<protein>
    <submittedName>
        <fullName evidence="1">Uncharacterized protein</fullName>
    </submittedName>
</protein>
<gene>
    <name evidence="1" type="ORF">FAA86_03700</name>
</gene>
<reference evidence="1 2" key="1">
    <citation type="submission" date="2019-04" db="EMBL/GenBank/DDBJ databases">
        <title>genome sequence of strain W3.</title>
        <authorList>
            <person name="Gao J."/>
            <person name="Sun J."/>
        </authorList>
    </citation>
    <scope>NUCLEOTIDE SEQUENCE [LARGE SCALE GENOMIC DNA]</scope>
    <source>
        <strain evidence="1 2">W3</strain>
    </source>
</reference>
<organism evidence="1 2">
    <name type="scientific">Rhizobium rosettiformans W3</name>
    <dbReference type="NCBI Taxonomy" id="538378"/>
    <lineage>
        <taxon>Bacteria</taxon>
        <taxon>Pseudomonadati</taxon>
        <taxon>Pseudomonadota</taxon>
        <taxon>Alphaproteobacteria</taxon>
        <taxon>Hyphomicrobiales</taxon>
        <taxon>Rhizobiaceae</taxon>
        <taxon>Rhizobium/Agrobacterium group</taxon>
        <taxon>Rhizobium</taxon>
    </lineage>
</organism>
<evidence type="ECO:0000313" key="2">
    <source>
        <dbReference type="Proteomes" id="UP000307378"/>
    </source>
</evidence>
<dbReference type="AlphaFoldDB" id="A0A4S8Q1K4"/>
<dbReference type="RefSeq" id="WP_136538436.1">
    <property type="nucleotide sequence ID" value="NZ_STGU01000002.1"/>
</dbReference>
<dbReference type="EMBL" id="STGU01000002">
    <property type="protein sequence ID" value="THV37928.1"/>
    <property type="molecule type" value="Genomic_DNA"/>
</dbReference>
<dbReference type="Proteomes" id="UP000307378">
    <property type="component" value="Unassembled WGS sequence"/>
</dbReference>
<evidence type="ECO:0000313" key="1">
    <source>
        <dbReference type="EMBL" id="THV37928.1"/>
    </source>
</evidence>
<sequence>MAIVMLSAVTRIERKAATSFVFDTVNRLGGWIDDVHMYSNLMNTIRFTLPAGAFADLVAALEAEAILVEPLAGLGDMRDPAAERMGTLQLTFIHDEPDLKREVPSVPG</sequence>
<comment type="caution">
    <text evidence="1">The sequence shown here is derived from an EMBL/GenBank/DDBJ whole genome shotgun (WGS) entry which is preliminary data.</text>
</comment>
<name>A0A4S8Q1K4_9HYPH</name>